<dbReference type="EC" id="1.1.1.307" evidence="1"/>
<dbReference type="InterPro" id="IPR036812">
    <property type="entry name" value="NAD(P)_OxRdtase_dom_sf"/>
</dbReference>
<evidence type="ECO:0000313" key="7">
    <source>
        <dbReference type="EMBL" id="EER43363.1"/>
    </source>
</evidence>
<dbReference type="EMBL" id="GG692421">
    <property type="protein sequence ID" value="EER43363.1"/>
    <property type="molecule type" value="Genomic_DNA"/>
</dbReference>
<dbReference type="STRING" id="544712.C6HAN0"/>
<comment type="function">
    <text evidence="4">Catalyzes the initial reaction in the xylose utilization pathway by reducing D-xylose into xylitol. Xylose is a major component of hemicelluloses such as xylan. Most fungi utilize D-xylose via three enzymatic reactions, xylose reductase (XR), xylitol dehydrogenase (XDH), and xylulokinase, to form xylulose 5-phosphate, which enters pentose phosphate pathway.</text>
</comment>
<dbReference type="SUPFAM" id="SSF51430">
    <property type="entry name" value="NAD(P)-linked oxidoreductase"/>
    <property type="match status" value="1"/>
</dbReference>
<dbReference type="PANTHER" id="PTHR43827:SF3">
    <property type="entry name" value="NADP-DEPENDENT OXIDOREDUCTASE DOMAIN-CONTAINING PROTEIN"/>
    <property type="match status" value="1"/>
</dbReference>
<dbReference type="VEuPathDB" id="FungiDB:HCDG_03261"/>
<evidence type="ECO:0000256" key="4">
    <source>
        <dbReference type="ARBA" id="ARBA00025065"/>
    </source>
</evidence>
<dbReference type="PANTHER" id="PTHR43827">
    <property type="entry name" value="2,5-DIKETO-D-GLUCONIC ACID REDUCTASE"/>
    <property type="match status" value="1"/>
</dbReference>
<accession>C6HAN0</accession>
<dbReference type="HOGENOM" id="CLU_1618508_0_0_1"/>
<evidence type="ECO:0000256" key="3">
    <source>
        <dbReference type="ARBA" id="ARBA00023002"/>
    </source>
</evidence>
<dbReference type="PROSITE" id="PS00063">
    <property type="entry name" value="ALDOKETO_REDUCTASE_3"/>
    <property type="match status" value="1"/>
</dbReference>
<keyword evidence="2" id="KW-0521">NADP</keyword>
<dbReference type="InterPro" id="IPR018170">
    <property type="entry name" value="Aldo/ket_reductase_CS"/>
</dbReference>
<organism evidence="7 8">
    <name type="scientific">Ajellomyces capsulatus (strain H143)</name>
    <name type="common">Darling's disease fungus</name>
    <name type="synonym">Histoplasma capsulatum</name>
    <dbReference type="NCBI Taxonomy" id="544712"/>
    <lineage>
        <taxon>Eukaryota</taxon>
        <taxon>Fungi</taxon>
        <taxon>Dikarya</taxon>
        <taxon>Ascomycota</taxon>
        <taxon>Pezizomycotina</taxon>
        <taxon>Eurotiomycetes</taxon>
        <taxon>Eurotiomycetidae</taxon>
        <taxon>Onygenales</taxon>
        <taxon>Ajellomycetaceae</taxon>
        <taxon>Histoplasma</taxon>
    </lineage>
</organism>
<keyword evidence="3" id="KW-0560">Oxidoreductase</keyword>
<evidence type="ECO:0000256" key="6">
    <source>
        <dbReference type="ARBA" id="ARBA00049485"/>
    </source>
</evidence>
<dbReference type="InterPro" id="IPR020471">
    <property type="entry name" value="AKR"/>
</dbReference>
<comment type="catalytic activity">
    <reaction evidence="6">
        <text>xylitol + NAD(+) = D-xylose + NADH + H(+)</text>
        <dbReference type="Rhea" id="RHEA:27441"/>
        <dbReference type="ChEBI" id="CHEBI:15378"/>
        <dbReference type="ChEBI" id="CHEBI:17151"/>
        <dbReference type="ChEBI" id="CHEBI:53455"/>
        <dbReference type="ChEBI" id="CHEBI:57540"/>
        <dbReference type="ChEBI" id="CHEBI:57945"/>
        <dbReference type="EC" id="1.1.1.307"/>
    </reaction>
</comment>
<evidence type="ECO:0000256" key="2">
    <source>
        <dbReference type="ARBA" id="ARBA00022857"/>
    </source>
</evidence>
<dbReference type="Proteomes" id="UP000002624">
    <property type="component" value="Unassembled WGS sequence"/>
</dbReference>
<comment type="catalytic activity">
    <reaction evidence="5">
        <text>xylitol + NADP(+) = D-xylose + NADPH + H(+)</text>
        <dbReference type="Rhea" id="RHEA:27445"/>
        <dbReference type="ChEBI" id="CHEBI:15378"/>
        <dbReference type="ChEBI" id="CHEBI:17151"/>
        <dbReference type="ChEBI" id="CHEBI:53455"/>
        <dbReference type="ChEBI" id="CHEBI:57783"/>
        <dbReference type="ChEBI" id="CHEBI:58349"/>
        <dbReference type="EC" id="1.1.1.307"/>
    </reaction>
</comment>
<dbReference type="GO" id="GO:0016616">
    <property type="term" value="F:oxidoreductase activity, acting on the CH-OH group of donors, NAD or NADP as acceptor"/>
    <property type="evidence" value="ECO:0007669"/>
    <property type="project" value="UniProtKB-ARBA"/>
</dbReference>
<reference evidence="8" key="1">
    <citation type="submission" date="2009-05" db="EMBL/GenBank/DDBJ databases">
        <title>The genome sequence of Ajellomyces capsulatus strain H143.</title>
        <authorList>
            <person name="Champion M."/>
            <person name="Cuomo C.A."/>
            <person name="Ma L.-J."/>
            <person name="Henn M.R."/>
            <person name="Sil A."/>
            <person name="Goldman B."/>
            <person name="Young S.K."/>
            <person name="Kodira C.D."/>
            <person name="Zeng Q."/>
            <person name="Koehrsen M."/>
            <person name="Alvarado L."/>
            <person name="Berlin A.M."/>
            <person name="Borenstein D."/>
            <person name="Chen Z."/>
            <person name="Engels R."/>
            <person name="Freedman E."/>
            <person name="Gellesch M."/>
            <person name="Goldberg J."/>
            <person name="Griggs A."/>
            <person name="Gujja S."/>
            <person name="Heiman D.I."/>
            <person name="Hepburn T.A."/>
            <person name="Howarth C."/>
            <person name="Jen D."/>
            <person name="Larson L."/>
            <person name="Lewis B."/>
            <person name="Mehta T."/>
            <person name="Park D."/>
            <person name="Pearson M."/>
            <person name="Roberts A."/>
            <person name="Saif S."/>
            <person name="Shea T.D."/>
            <person name="Shenoy N."/>
            <person name="Sisk P."/>
            <person name="Stolte C."/>
            <person name="Sykes S."/>
            <person name="Walk T."/>
            <person name="White J."/>
            <person name="Yandava C."/>
            <person name="Klein B."/>
            <person name="McEwen J.G."/>
            <person name="Puccia R."/>
            <person name="Goldman G.H."/>
            <person name="Felipe M.S."/>
            <person name="Nino-Vega G."/>
            <person name="San-Blas G."/>
            <person name="Taylor J.W."/>
            <person name="Mendoza L."/>
            <person name="Galagan J.E."/>
            <person name="Nusbaum C."/>
            <person name="Birren B.W."/>
        </authorList>
    </citation>
    <scope>NUCLEOTIDE SEQUENCE [LARGE SCALE GENOMIC DNA]</scope>
    <source>
        <strain evidence="8">H143</strain>
    </source>
</reference>
<protein>
    <recommendedName>
        <fullName evidence="1">D-xylose reductase [NAD(P)H]</fullName>
        <ecNumber evidence="1">1.1.1.307</ecNumber>
    </recommendedName>
</protein>
<sequence>MAVPDIKLNSGSIKTAAGYRLLDGAYGKETSASLLTRPLKDPVKIGWFSDGESSIILSGTTIQQAMEELVDKELSRSIGIRHPAHHGLAVVLRWATQRGIAIIPKSNSKTRLLGNLGVNDFGLEQNEIDGISAFNRNLRFHNPLNSRLIGLE</sequence>
<gene>
    <name evidence="7" type="ORF">HCDG_03261</name>
</gene>
<evidence type="ECO:0000256" key="1">
    <source>
        <dbReference type="ARBA" id="ARBA00012845"/>
    </source>
</evidence>
<name>C6HAN0_AJECH</name>
<evidence type="ECO:0000313" key="8">
    <source>
        <dbReference type="Proteomes" id="UP000002624"/>
    </source>
</evidence>
<proteinExistence type="predicted"/>
<dbReference type="AlphaFoldDB" id="C6HAN0"/>
<evidence type="ECO:0000256" key="5">
    <source>
        <dbReference type="ARBA" id="ARBA00047534"/>
    </source>
</evidence>
<dbReference type="Gene3D" id="3.20.20.100">
    <property type="entry name" value="NADP-dependent oxidoreductase domain"/>
    <property type="match status" value="1"/>
</dbReference>